<protein>
    <submittedName>
        <fullName evidence="5">Lrp/AsnC family transcriptional regulator</fullName>
    </submittedName>
</protein>
<sequence length="158" mass="17656">MTPLDQRDLAILKTLSTDGRMTKAALADRVGLSPTPCWERLKKLEKAGFITGYRAEIALKKLAAHVTVFVAAELADHTAATFRIFEDAVQRQDEVTGCWALGGGYDYLLQIVTRDIDSYQRLIDELLERRIGLARYYSYIVTKPVKGPTPPPFDLLLG</sequence>
<dbReference type="GO" id="GO:0006355">
    <property type="term" value="P:regulation of DNA-templated transcription"/>
    <property type="evidence" value="ECO:0007669"/>
    <property type="project" value="UniProtKB-ARBA"/>
</dbReference>
<keyword evidence="2" id="KW-0238">DNA-binding</keyword>
<proteinExistence type="predicted"/>
<dbReference type="InterPro" id="IPR019888">
    <property type="entry name" value="Tscrpt_reg_AsnC-like"/>
</dbReference>
<reference evidence="5 6" key="1">
    <citation type="submission" date="2019-07" db="EMBL/GenBank/DDBJ databases">
        <title>Aquicoccus porphyridii gen. nov., sp. nov., isolated from a small marine red alga, Porphyridium marinum.</title>
        <authorList>
            <person name="Liu L."/>
        </authorList>
    </citation>
    <scope>NUCLEOTIDE SEQUENCE [LARGE SCALE GENOMIC DNA]</scope>
    <source>
        <strain evidence="5 6">L1 8-17</strain>
    </source>
</reference>
<dbReference type="PANTHER" id="PTHR30154:SF34">
    <property type="entry name" value="TRANSCRIPTIONAL REGULATOR AZLB"/>
    <property type="match status" value="1"/>
</dbReference>
<organism evidence="5 6">
    <name type="scientific">Aquicoccus porphyridii</name>
    <dbReference type="NCBI Taxonomy" id="1852029"/>
    <lineage>
        <taxon>Bacteria</taxon>
        <taxon>Pseudomonadati</taxon>
        <taxon>Pseudomonadota</taxon>
        <taxon>Alphaproteobacteria</taxon>
        <taxon>Rhodobacterales</taxon>
        <taxon>Paracoccaceae</taxon>
        <taxon>Aquicoccus</taxon>
    </lineage>
</organism>
<dbReference type="SUPFAM" id="SSF46785">
    <property type="entry name" value="Winged helix' DNA-binding domain"/>
    <property type="match status" value="1"/>
</dbReference>
<dbReference type="InterPro" id="IPR019885">
    <property type="entry name" value="Tscrpt_reg_HTH_AsnC-type_CS"/>
</dbReference>
<dbReference type="InterPro" id="IPR011008">
    <property type="entry name" value="Dimeric_a/b-barrel"/>
</dbReference>
<dbReference type="GO" id="GO:0043200">
    <property type="term" value="P:response to amino acid"/>
    <property type="evidence" value="ECO:0007669"/>
    <property type="project" value="TreeGrafter"/>
</dbReference>
<dbReference type="InterPro" id="IPR000485">
    <property type="entry name" value="AsnC-type_HTH_dom"/>
</dbReference>
<evidence type="ECO:0000256" key="1">
    <source>
        <dbReference type="ARBA" id="ARBA00023015"/>
    </source>
</evidence>
<dbReference type="EMBL" id="VINQ01000008">
    <property type="protein sequence ID" value="KAA0914665.1"/>
    <property type="molecule type" value="Genomic_DNA"/>
</dbReference>
<dbReference type="PANTHER" id="PTHR30154">
    <property type="entry name" value="LEUCINE-RESPONSIVE REGULATORY PROTEIN"/>
    <property type="match status" value="1"/>
</dbReference>
<feature type="domain" description="HTH asnC-type" evidence="4">
    <location>
        <begin position="4"/>
        <end position="65"/>
    </location>
</feature>
<dbReference type="InterPro" id="IPR011991">
    <property type="entry name" value="ArsR-like_HTH"/>
</dbReference>
<accession>A0A5A9ZCI1</accession>
<dbReference type="Proteomes" id="UP000325291">
    <property type="component" value="Unassembled WGS sequence"/>
</dbReference>
<evidence type="ECO:0000256" key="3">
    <source>
        <dbReference type="ARBA" id="ARBA00023163"/>
    </source>
</evidence>
<evidence type="ECO:0000313" key="6">
    <source>
        <dbReference type="Proteomes" id="UP000325291"/>
    </source>
</evidence>
<dbReference type="CDD" id="cd00090">
    <property type="entry name" value="HTH_ARSR"/>
    <property type="match status" value="1"/>
</dbReference>
<dbReference type="RefSeq" id="WP_111366619.1">
    <property type="nucleotide sequence ID" value="NZ_JASHJG010000022.1"/>
</dbReference>
<evidence type="ECO:0000313" key="5">
    <source>
        <dbReference type="EMBL" id="KAA0914665.1"/>
    </source>
</evidence>
<dbReference type="SMART" id="SM00344">
    <property type="entry name" value="HTH_ASNC"/>
    <property type="match status" value="1"/>
</dbReference>
<evidence type="ECO:0000259" key="4">
    <source>
        <dbReference type="PROSITE" id="PS50956"/>
    </source>
</evidence>
<dbReference type="InterPro" id="IPR036390">
    <property type="entry name" value="WH_DNA-bd_sf"/>
</dbReference>
<dbReference type="AlphaFoldDB" id="A0A5A9ZCI1"/>
<dbReference type="Pfam" id="PF13412">
    <property type="entry name" value="HTH_24"/>
    <property type="match status" value="1"/>
</dbReference>
<dbReference type="Pfam" id="PF01037">
    <property type="entry name" value="AsnC_trans_reg"/>
    <property type="match status" value="1"/>
</dbReference>
<name>A0A5A9ZCI1_9RHOB</name>
<keyword evidence="3" id="KW-0804">Transcription</keyword>
<keyword evidence="1" id="KW-0805">Transcription regulation</keyword>
<dbReference type="Gene3D" id="1.10.10.10">
    <property type="entry name" value="Winged helix-like DNA-binding domain superfamily/Winged helix DNA-binding domain"/>
    <property type="match status" value="1"/>
</dbReference>
<evidence type="ECO:0000256" key="2">
    <source>
        <dbReference type="ARBA" id="ARBA00023125"/>
    </source>
</evidence>
<dbReference type="Gene3D" id="3.30.70.920">
    <property type="match status" value="1"/>
</dbReference>
<gene>
    <name evidence="5" type="ORF">FLO80_11690</name>
</gene>
<comment type="caution">
    <text evidence="5">The sequence shown here is derived from an EMBL/GenBank/DDBJ whole genome shotgun (WGS) entry which is preliminary data.</text>
</comment>
<dbReference type="InterPro" id="IPR019887">
    <property type="entry name" value="Tscrpt_reg_AsnC/Lrp_C"/>
</dbReference>
<dbReference type="PRINTS" id="PR00033">
    <property type="entry name" value="HTHASNC"/>
</dbReference>
<keyword evidence="6" id="KW-1185">Reference proteome</keyword>
<dbReference type="SUPFAM" id="SSF54909">
    <property type="entry name" value="Dimeric alpha+beta barrel"/>
    <property type="match status" value="1"/>
</dbReference>
<dbReference type="PROSITE" id="PS50956">
    <property type="entry name" value="HTH_ASNC_2"/>
    <property type="match status" value="1"/>
</dbReference>
<dbReference type="PROSITE" id="PS00519">
    <property type="entry name" value="HTH_ASNC_1"/>
    <property type="match status" value="1"/>
</dbReference>
<dbReference type="InterPro" id="IPR036388">
    <property type="entry name" value="WH-like_DNA-bd_sf"/>
</dbReference>
<dbReference type="GO" id="GO:0043565">
    <property type="term" value="F:sequence-specific DNA binding"/>
    <property type="evidence" value="ECO:0007669"/>
    <property type="project" value="InterPro"/>
</dbReference>
<dbReference type="GO" id="GO:0005829">
    <property type="term" value="C:cytosol"/>
    <property type="evidence" value="ECO:0007669"/>
    <property type="project" value="TreeGrafter"/>
</dbReference>